<gene>
    <name evidence="2" type="ORF">LEA_14426</name>
</gene>
<sequence length="205" mass="22933">VETVKAKSEDVVKVGIISDIQLPQEEKHLYGWDYSTVMNGAEHLIKALKYFKSQDVDLLILNGDIVNSTGDYASYSAYNKVLDYVYGEERTNAPHIIYPMGNHEFYGANQEHEFYKATGLPLNTRTVINGYSFISISNSKLQNGDEKLAESNGTLADGTYNQDRISFLKEQLSVASKDAPEKPIFVFLHMPISDIVNGGQWATPQ</sequence>
<evidence type="ECO:0000259" key="1">
    <source>
        <dbReference type="Pfam" id="PF00149"/>
    </source>
</evidence>
<dbReference type="InterPro" id="IPR004843">
    <property type="entry name" value="Calcineurin-like_PHP"/>
</dbReference>
<organism evidence="2">
    <name type="scientific">human gut metagenome</name>
    <dbReference type="NCBI Taxonomy" id="408170"/>
    <lineage>
        <taxon>unclassified sequences</taxon>
        <taxon>metagenomes</taxon>
        <taxon>organismal metagenomes</taxon>
    </lineage>
</organism>
<dbReference type="Gene3D" id="3.60.21.10">
    <property type="match status" value="1"/>
</dbReference>
<dbReference type="GO" id="GO:0016787">
    <property type="term" value="F:hydrolase activity"/>
    <property type="evidence" value="ECO:0007669"/>
    <property type="project" value="InterPro"/>
</dbReference>
<accession>K1S9C7</accession>
<dbReference type="SUPFAM" id="SSF56300">
    <property type="entry name" value="Metallo-dependent phosphatases"/>
    <property type="match status" value="1"/>
</dbReference>
<comment type="caution">
    <text evidence="2">The sequence shown here is derived from an EMBL/GenBank/DDBJ whole genome shotgun (WGS) entry which is preliminary data.</text>
</comment>
<feature type="domain" description="Calcineurin-like phosphoesterase" evidence="1">
    <location>
        <begin position="13"/>
        <end position="193"/>
    </location>
</feature>
<evidence type="ECO:0000313" key="2">
    <source>
        <dbReference type="EMBL" id="EKC57297.1"/>
    </source>
</evidence>
<dbReference type="InterPro" id="IPR029052">
    <property type="entry name" value="Metallo-depent_PP-like"/>
</dbReference>
<dbReference type="Pfam" id="PF00149">
    <property type="entry name" value="Metallophos"/>
    <property type="match status" value="1"/>
</dbReference>
<feature type="non-terminal residue" evidence="2">
    <location>
        <position position="1"/>
    </location>
</feature>
<name>K1S9C7_9ZZZZ</name>
<reference evidence="2" key="1">
    <citation type="journal article" date="2013" name="Environ. Microbiol.">
        <title>Microbiota from the distal guts of lean and obese adolescents exhibit partial functional redundancy besides clear differences in community structure.</title>
        <authorList>
            <person name="Ferrer M."/>
            <person name="Ruiz A."/>
            <person name="Lanza F."/>
            <person name="Haange S.B."/>
            <person name="Oberbach A."/>
            <person name="Till H."/>
            <person name="Bargiela R."/>
            <person name="Campoy C."/>
            <person name="Segura M.T."/>
            <person name="Richter M."/>
            <person name="von Bergen M."/>
            <person name="Seifert J."/>
            <person name="Suarez A."/>
        </authorList>
    </citation>
    <scope>NUCLEOTIDE SEQUENCE</scope>
</reference>
<dbReference type="EMBL" id="AJWY01009810">
    <property type="protein sequence ID" value="EKC57297.1"/>
    <property type="molecule type" value="Genomic_DNA"/>
</dbReference>
<proteinExistence type="predicted"/>
<protein>
    <submittedName>
        <fullName evidence="2">Metallophosphoesterase</fullName>
    </submittedName>
</protein>
<dbReference type="AlphaFoldDB" id="K1S9C7"/>